<gene>
    <name evidence="1" type="ORF">UFOPK1711_01921</name>
</gene>
<name>A0A6J6FUM9_9ZZZZ</name>
<dbReference type="AlphaFoldDB" id="A0A6J6FUM9"/>
<organism evidence="1">
    <name type="scientific">freshwater metagenome</name>
    <dbReference type="NCBI Taxonomy" id="449393"/>
    <lineage>
        <taxon>unclassified sequences</taxon>
        <taxon>metagenomes</taxon>
        <taxon>ecological metagenomes</taxon>
    </lineage>
</organism>
<dbReference type="EMBL" id="CAEZTR010000193">
    <property type="protein sequence ID" value="CAB4592766.1"/>
    <property type="molecule type" value="Genomic_DNA"/>
</dbReference>
<reference evidence="1" key="1">
    <citation type="submission" date="2020-05" db="EMBL/GenBank/DDBJ databases">
        <authorList>
            <person name="Chiriac C."/>
            <person name="Salcher M."/>
            <person name="Ghai R."/>
            <person name="Kavagutti S V."/>
        </authorList>
    </citation>
    <scope>NUCLEOTIDE SEQUENCE</scope>
</reference>
<evidence type="ECO:0000313" key="1">
    <source>
        <dbReference type="EMBL" id="CAB4592766.1"/>
    </source>
</evidence>
<accession>A0A6J6FUM9</accession>
<protein>
    <submittedName>
        <fullName evidence="1">Unannotated protein</fullName>
    </submittedName>
</protein>
<proteinExistence type="predicted"/>
<sequence>MFAKRDVTGDGTRFQKGLKFPRFSPAIPVRLVRLHSSHKGTVATFGSKICINAKTSSGDVHDGARSAIKFFAWTFANEQHINIA</sequence>